<accession>A0ABU2NF96</accession>
<organism evidence="3 4">
    <name type="scientific">Pseudonocardia charpentierae</name>
    <dbReference type="NCBI Taxonomy" id="3075545"/>
    <lineage>
        <taxon>Bacteria</taxon>
        <taxon>Bacillati</taxon>
        <taxon>Actinomycetota</taxon>
        <taxon>Actinomycetes</taxon>
        <taxon>Pseudonocardiales</taxon>
        <taxon>Pseudonocardiaceae</taxon>
        <taxon>Pseudonocardia</taxon>
    </lineage>
</organism>
<feature type="region of interest" description="Disordered" evidence="1">
    <location>
        <begin position="1"/>
        <end position="53"/>
    </location>
</feature>
<evidence type="ECO:0000256" key="2">
    <source>
        <dbReference type="SAM" id="Phobius"/>
    </source>
</evidence>
<feature type="transmembrane region" description="Helical" evidence="2">
    <location>
        <begin position="94"/>
        <end position="114"/>
    </location>
</feature>
<feature type="compositionally biased region" description="Basic and acidic residues" evidence="1">
    <location>
        <begin position="10"/>
        <end position="20"/>
    </location>
</feature>
<dbReference type="Proteomes" id="UP001183202">
    <property type="component" value="Unassembled WGS sequence"/>
</dbReference>
<dbReference type="EMBL" id="JAVREJ010000015">
    <property type="protein sequence ID" value="MDT0351914.1"/>
    <property type="molecule type" value="Genomic_DNA"/>
</dbReference>
<proteinExistence type="predicted"/>
<keyword evidence="4" id="KW-1185">Reference proteome</keyword>
<protein>
    <submittedName>
        <fullName evidence="3">DUF3043 domain-containing protein</fullName>
    </submittedName>
</protein>
<name>A0ABU2NF96_9PSEU</name>
<reference evidence="4" key="1">
    <citation type="submission" date="2023-07" db="EMBL/GenBank/DDBJ databases">
        <title>30 novel species of actinomycetes from the DSMZ collection.</title>
        <authorList>
            <person name="Nouioui I."/>
        </authorList>
    </citation>
    <scope>NUCLEOTIDE SEQUENCE [LARGE SCALE GENOMIC DNA]</scope>
    <source>
        <strain evidence="4">DSM 45834</strain>
    </source>
</reference>
<gene>
    <name evidence="3" type="ORF">RM445_20515</name>
</gene>
<evidence type="ECO:0000313" key="4">
    <source>
        <dbReference type="Proteomes" id="UP001183202"/>
    </source>
</evidence>
<sequence length="163" mass="17772">MTGSRRDRKGRAPRDADRWTRVAPPSAASPSTGPTARRAADPPDETLQPRDRGPVRAYVRDLVDARRGLVGLFAPGFGGTLIAALGPRSDLQRWLLLICAVLLAVAVVDAVVLGRSVTRRARARFPDETVDGLPTGWYAFMRAHRNRSLRRPPPRVVPGTPVP</sequence>
<evidence type="ECO:0000313" key="3">
    <source>
        <dbReference type="EMBL" id="MDT0351914.1"/>
    </source>
</evidence>
<keyword evidence="2" id="KW-0472">Membrane</keyword>
<comment type="caution">
    <text evidence="3">The sequence shown here is derived from an EMBL/GenBank/DDBJ whole genome shotgun (WGS) entry which is preliminary data.</text>
</comment>
<dbReference type="InterPro" id="IPR021403">
    <property type="entry name" value="DUF3043"/>
</dbReference>
<dbReference type="Pfam" id="PF11241">
    <property type="entry name" value="DUF3043"/>
    <property type="match status" value="1"/>
</dbReference>
<keyword evidence="2" id="KW-1133">Transmembrane helix</keyword>
<feature type="transmembrane region" description="Helical" evidence="2">
    <location>
        <begin position="69"/>
        <end position="88"/>
    </location>
</feature>
<keyword evidence="2" id="KW-0812">Transmembrane</keyword>
<evidence type="ECO:0000256" key="1">
    <source>
        <dbReference type="SAM" id="MobiDB-lite"/>
    </source>
</evidence>
<dbReference type="RefSeq" id="WP_311558410.1">
    <property type="nucleotide sequence ID" value="NZ_JAVREJ010000015.1"/>
</dbReference>